<feature type="transmembrane region" description="Helical" evidence="8">
    <location>
        <begin position="412"/>
        <end position="432"/>
    </location>
</feature>
<dbReference type="UniPathway" id="UPA00378"/>
<evidence type="ECO:0000256" key="2">
    <source>
        <dbReference type="ARBA" id="ARBA00004922"/>
    </source>
</evidence>
<keyword evidence="5 8" id="KW-0256">Endoplasmic reticulum</keyword>
<gene>
    <name evidence="11" type="ORF">DMC30DRAFT_23454</name>
</gene>
<evidence type="ECO:0000259" key="9">
    <source>
        <dbReference type="Pfam" id="PF03345"/>
    </source>
</evidence>
<keyword evidence="7 8" id="KW-0472">Membrane</keyword>
<comment type="subcellular location">
    <subcellularLocation>
        <location evidence="8">Endoplasmic reticulum membrane</location>
        <topology evidence="8">Single-pass type I membrane protein</topology>
    </subcellularLocation>
    <subcellularLocation>
        <location evidence="1">Membrane</location>
        <topology evidence="1">Single-pass type I membrane protein</topology>
    </subcellularLocation>
</comment>
<dbReference type="PANTHER" id="PTHR10830:SF0">
    <property type="entry name" value="DOLICHYL-DIPHOSPHOOLIGOSACCHARIDE--PROTEIN GLYCOSYLTRANSFERASE 48 KDA SUBUNIT"/>
    <property type="match status" value="1"/>
</dbReference>
<proteinExistence type="inferred from homology"/>
<dbReference type="Pfam" id="PF23358">
    <property type="entry name" value="OST48_MD"/>
    <property type="match status" value="1"/>
</dbReference>
<dbReference type="STRING" id="5288.A0A5C5FQA1"/>
<comment type="caution">
    <text evidence="11">The sequence shown here is derived from an EMBL/GenBank/DDBJ whole genome shotgun (WGS) entry which is preliminary data.</text>
</comment>
<dbReference type="GO" id="GO:0016740">
    <property type="term" value="F:transferase activity"/>
    <property type="evidence" value="ECO:0007669"/>
    <property type="project" value="UniProtKB-KW"/>
</dbReference>
<feature type="chain" id="PRO_5022996698" description="Dolichyl-diphosphooligosaccharide--protein glycosyltransferase subunit WBP1" evidence="8">
    <location>
        <begin position="17"/>
        <end position="434"/>
    </location>
</feature>
<dbReference type="OrthoDB" id="29105at2759"/>
<dbReference type="GO" id="GO:0008250">
    <property type="term" value="C:oligosaccharyltransferase complex"/>
    <property type="evidence" value="ECO:0007669"/>
    <property type="project" value="TreeGrafter"/>
</dbReference>
<comment type="pathway">
    <text evidence="2 8">Protein modification; protein glycosylation.</text>
</comment>
<name>A0A5C5FQA1_9BASI</name>
<feature type="domain" description="OST48 N-terminal" evidence="9">
    <location>
        <begin position="60"/>
        <end position="278"/>
    </location>
</feature>
<dbReference type="EMBL" id="SOZI01000110">
    <property type="protein sequence ID" value="TNY19048.1"/>
    <property type="molecule type" value="Genomic_DNA"/>
</dbReference>
<feature type="domain" description="OST48 middle" evidence="10">
    <location>
        <begin position="318"/>
        <end position="432"/>
    </location>
</feature>
<evidence type="ECO:0000256" key="3">
    <source>
        <dbReference type="ARBA" id="ARBA00008743"/>
    </source>
</evidence>
<comment type="similarity">
    <text evidence="3 8">Belongs to the DDOST 48 kDa subunit family.</text>
</comment>
<dbReference type="InterPro" id="IPR005013">
    <property type="entry name" value="DDOST_48_kDa_subunit"/>
</dbReference>
<evidence type="ECO:0000256" key="1">
    <source>
        <dbReference type="ARBA" id="ARBA00004479"/>
    </source>
</evidence>
<keyword evidence="11" id="KW-0808">Transferase</keyword>
<keyword evidence="4 8" id="KW-0812">Transmembrane</keyword>
<dbReference type="PANTHER" id="PTHR10830">
    <property type="entry name" value="DOLICHYL-DIPHOSPHOOLIGOSACCHARIDE--PROTEIN GLYCOSYLTRANSFERASE 48 KDA SUBUNIT"/>
    <property type="match status" value="1"/>
</dbReference>
<keyword evidence="8" id="KW-0732">Signal</keyword>
<sequence>MLLVSTLCLAAQLARASILAVVDERSTTSTFDHLWRSLEGASQPHVRRSTVGQADLGGAGRGHDVVVSGPQEAGAKLRLEGDRFEHLVVFAPSAKDLPAELSPQALARRLEAGTNLVLVAPSDAPEIWRDFAREFEIELADRGQHVVDHVAFDPERDDGSHTLLSVSLADTPTPFVSPETRLSPPILYRGAGHAIGRHPLVTPLLRARPTAFFADAVSGAASEDPRSSGSGIALVSAFQARNNARALFVGSAELFSDALLSEAGNGNLAFTLDVLSWVCQETGQLRVIDLRYRAAGEAHAASSYRTGTELELDLEVSANPPYDADDLQVEFSMLDPHVRLPLRRTSAHGVSGTSDVAAHHAAFAIPDRHGVFTLRLDHRRPGWTSLHEAKAIPVTPPRHDEYERFIAGALPYYGGAASVSALFLVFVALWALQS</sequence>
<evidence type="ECO:0000259" key="10">
    <source>
        <dbReference type="Pfam" id="PF23358"/>
    </source>
</evidence>
<reference evidence="11 12" key="1">
    <citation type="submission" date="2019-03" db="EMBL/GenBank/DDBJ databases">
        <title>Rhodosporidium diobovatum UCD-FST 08-225 genome sequencing, assembly, and annotation.</title>
        <authorList>
            <person name="Fakankun I.U."/>
            <person name="Fristensky B."/>
            <person name="Levin D.B."/>
        </authorList>
    </citation>
    <scope>NUCLEOTIDE SEQUENCE [LARGE SCALE GENOMIC DNA]</scope>
    <source>
        <strain evidence="11 12">UCD-FST 08-225</strain>
    </source>
</reference>
<comment type="function">
    <text evidence="8">Subunit of the oligosaccharyl transferase (OST) complex that catalyzes the initial transfer of a defined glycan (Glc(3)Man(9)GlcNAc(2) in eukaryotes) from the lipid carrier dolichol-pyrophosphate to an asparagine residue within an Asn-X-Ser/Thr consensus motif in nascent polypeptide chains, the first step in protein N-glycosylation. N-glycosylation occurs cotranslationally and the complex associates with the Sec61 complex at the channel-forming translocon complex that mediates protein translocation across the endoplasmic reticulum (ER).</text>
</comment>
<dbReference type="Proteomes" id="UP000311382">
    <property type="component" value="Unassembled WGS sequence"/>
</dbReference>
<dbReference type="InterPro" id="IPR055459">
    <property type="entry name" value="OST48_MD"/>
</dbReference>
<keyword evidence="6 8" id="KW-1133">Transmembrane helix</keyword>
<comment type="subunit">
    <text evidence="8">Component of the oligosaccharyltransferase (OST) complex.</text>
</comment>
<protein>
    <recommendedName>
        <fullName evidence="8">Dolichyl-diphosphooligosaccharide--protein glycosyltransferase subunit WBP1</fullName>
        <shortName evidence="8">Oligosaccharyl transferase subunit WBP1</shortName>
    </recommendedName>
</protein>
<evidence type="ECO:0000256" key="4">
    <source>
        <dbReference type="ARBA" id="ARBA00022692"/>
    </source>
</evidence>
<feature type="signal peptide" evidence="8">
    <location>
        <begin position="1"/>
        <end position="16"/>
    </location>
</feature>
<keyword evidence="12" id="KW-1185">Reference proteome</keyword>
<evidence type="ECO:0000256" key="6">
    <source>
        <dbReference type="ARBA" id="ARBA00022989"/>
    </source>
</evidence>
<evidence type="ECO:0000313" key="12">
    <source>
        <dbReference type="Proteomes" id="UP000311382"/>
    </source>
</evidence>
<evidence type="ECO:0000256" key="8">
    <source>
        <dbReference type="RuleBase" id="RU361142"/>
    </source>
</evidence>
<dbReference type="GO" id="GO:0018279">
    <property type="term" value="P:protein N-linked glycosylation via asparagine"/>
    <property type="evidence" value="ECO:0007669"/>
    <property type="project" value="UniProtKB-UniRule"/>
</dbReference>
<dbReference type="AlphaFoldDB" id="A0A5C5FQA1"/>
<evidence type="ECO:0000313" key="11">
    <source>
        <dbReference type="EMBL" id="TNY19048.1"/>
    </source>
</evidence>
<evidence type="ECO:0000256" key="5">
    <source>
        <dbReference type="ARBA" id="ARBA00022824"/>
    </source>
</evidence>
<dbReference type="InterPro" id="IPR055457">
    <property type="entry name" value="OST48_N"/>
</dbReference>
<evidence type="ECO:0000256" key="7">
    <source>
        <dbReference type="ARBA" id="ARBA00023136"/>
    </source>
</evidence>
<accession>A0A5C5FQA1</accession>
<organism evidence="11 12">
    <name type="scientific">Rhodotorula diobovata</name>
    <dbReference type="NCBI Taxonomy" id="5288"/>
    <lineage>
        <taxon>Eukaryota</taxon>
        <taxon>Fungi</taxon>
        <taxon>Dikarya</taxon>
        <taxon>Basidiomycota</taxon>
        <taxon>Pucciniomycotina</taxon>
        <taxon>Microbotryomycetes</taxon>
        <taxon>Sporidiobolales</taxon>
        <taxon>Sporidiobolaceae</taxon>
        <taxon>Rhodotorula</taxon>
    </lineage>
</organism>
<dbReference type="Pfam" id="PF03345">
    <property type="entry name" value="OST48_N"/>
    <property type="match status" value="1"/>
</dbReference>